<dbReference type="EMBL" id="JAIWYP010000004">
    <property type="protein sequence ID" value="KAH3836345.1"/>
    <property type="molecule type" value="Genomic_DNA"/>
</dbReference>
<evidence type="ECO:0000313" key="2">
    <source>
        <dbReference type="Proteomes" id="UP000828390"/>
    </source>
</evidence>
<evidence type="ECO:0000313" key="1">
    <source>
        <dbReference type="EMBL" id="KAH3836345.1"/>
    </source>
</evidence>
<comment type="caution">
    <text evidence="1">The sequence shown here is derived from an EMBL/GenBank/DDBJ whole genome shotgun (WGS) entry which is preliminary data.</text>
</comment>
<accession>A0A9D4KAS1</accession>
<proteinExistence type="predicted"/>
<keyword evidence="2" id="KW-1185">Reference proteome</keyword>
<reference evidence="1" key="2">
    <citation type="submission" date="2020-11" db="EMBL/GenBank/DDBJ databases">
        <authorList>
            <person name="McCartney M.A."/>
            <person name="Auch B."/>
            <person name="Kono T."/>
            <person name="Mallez S."/>
            <person name="Becker A."/>
            <person name="Gohl D.M."/>
            <person name="Silverstein K.A.T."/>
            <person name="Koren S."/>
            <person name="Bechman K.B."/>
            <person name="Herman A."/>
            <person name="Abrahante J.E."/>
            <person name="Garbe J."/>
        </authorList>
    </citation>
    <scope>NUCLEOTIDE SEQUENCE</scope>
    <source>
        <strain evidence="1">Duluth1</strain>
        <tissue evidence="1">Whole animal</tissue>
    </source>
</reference>
<reference evidence="1" key="1">
    <citation type="journal article" date="2019" name="bioRxiv">
        <title>The Genome of the Zebra Mussel, Dreissena polymorpha: A Resource for Invasive Species Research.</title>
        <authorList>
            <person name="McCartney M.A."/>
            <person name="Auch B."/>
            <person name="Kono T."/>
            <person name="Mallez S."/>
            <person name="Zhang Y."/>
            <person name="Obille A."/>
            <person name="Becker A."/>
            <person name="Abrahante J.E."/>
            <person name="Garbe J."/>
            <person name="Badalamenti J.P."/>
            <person name="Herman A."/>
            <person name="Mangelson H."/>
            <person name="Liachko I."/>
            <person name="Sullivan S."/>
            <person name="Sone E.D."/>
            <person name="Koren S."/>
            <person name="Silverstein K.A.T."/>
            <person name="Beckman K.B."/>
            <person name="Gohl D.M."/>
        </authorList>
    </citation>
    <scope>NUCLEOTIDE SEQUENCE</scope>
    <source>
        <strain evidence="1">Duluth1</strain>
        <tissue evidence="1">Whole animal</tissue>
    </source>
</reference>
<dbReference type="Proteomes" id="UP000828390">
    <property type="component" value="Unassembled WGS sequence"/>
</dbReference>
<name>A0A9D4KAS1_DREPO</name>
<dbReference type="AlphaFoldDB" id="A0A9D4KAS1"/>
<organism evidence="1 2">
    <name type="scientific">Dreissena polymorpha</name>
    <name type="common">Zebra mussel</name>
    <name type="synonym">Mytilus polymorpha</name>
    <dbReference type="NCBI Taxonomy" id="45954"/>
    <lineage>
        <taxon>Eukaryota</taxon>
        <taxon>Metazoa</taxon>
        <taxon>Spiralia</taxon>
        <taxon>Lophotrochozoa</taxon>
        <taxon>Mollusca</taxon>
        <taxon>Bivalvia</taxon>
        <taxon>Autobranchia</taxon>
        <taxon>Heteroconchia</taxon>
        <taxon>Euheterodonta</taxon>
        <taxon>Imparidentia</taxon>
        <taxon>Neoheterodontei</taxon>
        <taxon>Myida</taxon>
        <taxon>Dreissenoidea</taxon>
        <taxon>Dreissenidae</taxon>
        <taxon>Dreissena</taxon>
    </lineage>
</organism>
<sequence length="54" mass="6177">MLTVPLQTRLPAARAARVLDPASRRAEHRAPDVRPVRDLLRPQRLQGEEGGRYY</sequence>
<protein>
    <submittedName>
        <fullName evidence="1">Uncharacterized protein</fullName>
    </submittedName>
</protein>
<gene>
    <name evidence="1" type="ORF">DPMN_109715</name>
</gene>